<dbReference type="SMR" id="A0A024UXL4"/>
<dbReference type="Proteomes" id="UP000030690">
    <property type="component" value="Unassembled WGS sequence"/>
</dbReference>
<dbReference type="EMBL" id="KI925184">
    <property type="protein sequence ID" value="ETW15331.1"/>
    <property type="molecule type" value="Genomic_DNA"/>
</dbReference>
<dbReference type="OrthoDB" id="383576at2759"/>
<organism evidence="1 2">
    <name type="scientific">Plasmodium falciparum Vietnam Oak-Knoll</name>
    <name type="common">FVO</name>
    <dbReference type="NCBI Taxonomy" id="1036723"/>
    <lineage>
        <taxon>Eukaryota</taxon>
        <taxon>Sar</taxon>
        <taxon>Alveolata</taxon>
        <taxon>Apicomplexa</taxon>
        <taxon>Aconoidasida</taxon>
        <taxon>Haemosporida</taxon>
        <taxon>Plasmodiidae</taxon>
        <taxon>Plasmodium</taxon>
        <taxon>Plasmodium (Laverania)</taxon>
    </lineage>
</organism>
<reference evidence="1 2" key="1">
    <citation type="submission" date="2013-02" db="EMBL/GenBank/DDBJ databases">
        <title>The Genome Annotation of Plasmodium falciparum Vietnam Oak-Knoll (FVO).</title>
        <authorList>
            <consortium name="The Broad Institute Genome Sequencing Platform"/>
            <consortium name="The Broad Institute Genome Sequencing Center for Infectious Disease"/>
            <person name="Neafsey D."/>
            <person name="Hoffman S."/>
            <person name="Volkman S."/>
            <person name="Rosenthal P."/>
            <person name="Walker B."/>
            <person name="Young S.K."/>
            <person name="Zeng Q."/>
            <person name="Gargeya S."/>
            <person name="Fitzgerald M."/>
            <person name="Haas B."/>
            <person name="Abouelleil A."/>
            <person name="Allen A.W."/>
            <person name="Alvarado L."/>
            <person name="Arachchi H.M."/>
            <person name="Berlin A.M."/>
            <person name="Chapman S.B."/>
            <person name="Gainer-Dewar J."/>
            <person name="Goldberg J."/>
            <person name="Griggs A."/>
            <person name="Gujja S."/>
            <person name="Hansen M."/>
            <person name="Howarth C."/>
            <person name="Imamovic A."/>
            <person name="Ireland A."/>
            <person name="Larimer J."/>
            <person name="McCowan C."/>
            <person name="Murphy C."/>
            <person name="Pearson M."/>
            <person name="Poon T.W."/>
            <person name="Priest M."/>
            <person name="Roberts A."/>
            <person name="Saif S."/>
            <person name="Shea T."/>
            <person name="Sisk P."/>
            <person name="Sykes S."/>
            <person name="Wortman J."/>
            <person name="Nusbaum C."/>
            <person name="Birren B."/>
        </authorList>
    </citation>
    <scope>NUCLEOTIDE SEQUENCE [LARGE SCALE GENOMIC DNA]</scope>
    <source>
        <strain evidence="2">Vietnam Oak-Knoll (FVO)</strain>
    </source>
</reference>
<evidence type="ECO:0000313" key="2">
    <source>
        <dbReference type="Proteomes" id="UP000030690"/>
    </source>
</evidence>
<protein>
    <submittedName>
        <fullName evidence="1">Uncharacterized protein</fullName>
    </submittedName>
</protein>
<proteinExistence type="predicted"/>
<accession>A0A024UXL4</accession>
<gene>
    <name evidence="1" type="ORF">PFFVO_05625</name>
</gene>
<dbReference type="AlphaFoldDB" id="A0A024UXL4"/>
<reference evidence="1 2" key="2">
    <citation type="submission" date="2013-02" db="EMBL/GenBank/DDBJ databases">
        <title>The Genome Sequence of Plasmodium falciparum Vietnam Oak-Knoll (FVO).</title>
        <authorList>
            <consortium name="The Broad Institute Genome Sequencing Platform"/>
            <consortium name="The Broad Institute Genome Sequencing Center for Infectious Disease"/>
            <person name="Neafsey D."/>
            <person name="Cheeseman I."/>
            <person name="Volkman S."/>
            <person name="Adams J."/>
            <person name="Walker B."/>
            <person name="Young S.K."/>
            <person name="Zeng Q."/>
            <person name="Gargeya S."/>
            <person name="Fitzgerald M."/>
            <person name="Haas B."/>
            <person name="Abouelleil A."/>
            <person name="Alvarado L."/>
            <person name="Arachchi H.M."/>
            <person name="Berlin A.M."/>
            <person name="Chapman S.B."/>
            <person name="Dewar J."/>
            <person name="Goldberg J."/>
            <person name="Griggs A."/>
            <person name="Gujja S."/>
            <person name="Hansen M."/>
            <person name="Howarth C."/>
            <person name="Imamovic A."/>
            <person name="Larimer J."/>
            <person name="McCowan C."/>
            <person name="Murphy C."/>
            <person name="Neiman D."/>
            <person name="Pearson M."/>
            <person name="Priest M."/>
            <person name="Roberts A."/>
            <person name="Saif S."/>
            <person name="Shea T."/>
            <person name="Sisk P."/>
            <person name="Sykes S."/>
            <person name="Wortman J."/>
            <person name="Nusbaum C."/>
            <person name="Birren B."/>
        </authorList>
    </citation>
    <scope>NUCLEOTIDE SEQUENCE [LARGE SCALE GENOMIC DNA]</scope>
    <source>
        <strain evidence="2">Vietnam Oak-Knoll (FVO)</strain>
    </source>
</reference>
<evidence type="ECO:0000313" key="1">
    <source>
        <dbReference type="EMBL" id="ETW15331.1"/>
    </source>
</evidence>
<sequence length="159" mass="19130">MYGGNFSIPEFILKHEKYEKERLKIKRNKYLKRNIYKDNYSFIYFIFLHNINEHVEITTNNFDLLKGQLEELKKNTNNHIKGIILKNVIKSNNNNYSYFSKLYIPITNIYTCMPDNICSREKNKNPESKPFCDLIVSGYKNQMMNKIYEKFKKLGNQYV</sequence>
<name>A0A024UXL4_PLAFA</name>